<proteinExistence type="predicted"/>
<evidence type="ECO:0000313" key="3">
    <source>
        <dbReference type="Proteomes" id="UP001144205"/>
    </source>
</evidence>
<organism evidence="2 3">
    <name type="scientific">Sinisalibacter aestuarii</name>
    <dbReference type="NCBI Taxonomy" id="2949426"/>
    <lineage>
        <taxon>Bacteria</taxon>
        <taxon>Pseudomonadati</taxon>
        <taxon>Pseudomonadota</taxon>
        <taxon>Alphaproteobacteria</taxon>
        <taxon>Rhodobacterales</taxon>
        <taxon>Roseobacteraceae</taxon>
        <taxon>Sinisalibacter</taxon>
    </lineage>
</organism>
<accession>A0ABQ5LSC8</accession>
<feature type="transmembrane region" description="Helical" evidence="1">
    <location>
        <begin position="69"/>
        <end position="91"/>
    </location>
</feature>
<evidence type="ECO:0000313" key="2">
    <source>
        <dbReference type="EMBL" id="GKY87643.1"/>
    </source>
</evidence>
<keyword evidence="1" id="KW-0812">Transmembrane</keyword>
<evidence type="ECO:0008006" key="4">
    <source>
        <dbReference type="Google" id="ProtNLM"/>
    </source>
</evidence>
<keyword evidence="1" id="KW-0472">Membrane</keyword>
<comment type="caution">
    <text evidence="2">The sequence shown here is derived from an EMBL/GenBank/DDBJ whole genome shotgun (WGS) entry which is preliminary data.</text>
</comment>
<reference evidence="2" key="1">
    <citation type="journal article" date="2023" name="Int. J. Syst. Evol. Microbiol.">
        <title>Sinisalibacter aestuarii sp. nov., isolated from estuarine sediment of the Arakawa River.</title>
        <authorList>
            <person name="Arafat S.T."/>
            <person name="Hirano S."/>
            <person name="Sato A."/>
            <person name="Takeuchi K."/>
            <person name="Yasuda T."/>
            <person name="Terahara T."/>
            <person name="Hamada M."/>
            <person name="Kobayashi T."/>
        </authorList>
    </citation>
    <scope>NUCLEOTIDE SEQUENCE</scope>
    <source>
        <strain evidence="2">B-399</strain>
    </source>
</reference>
<dbReference type="Proteomes" id="UP001144205">
    <property type="component" value="Unassembled WGS sequence"/>
</dbReference>
<feature type="transmembrane region" description="Helical" evidence="1">
    <location>
        <begin position="103"/>
        <end position="124"/>
    </location>
</feature>
<gene>
    <name evidence="2" type="ORF">STA1M1_15120</name>
</gene>
<keyword evidence="1" id="KW-1133">Transmembrane helix</keyword>
<sequence>MGVASDILRAYAAPREVFRARAGEQPREDRALVILMVACLLIFVGRWPALQREAIETGNEFEMLVGATLLAWLFIMPLVAYAVGTISHLIARPFGGGGSAYSARFALFWALLVASPLWLLAGLTEGFTGPGLQTRIVGAVALLAFILHWGINLSVAERR</sequence>
<feature type="transmembrane region" description="Helical" evidence="1">
    <location>
        <begin position="31"/>
        <end position="49"/>
    </location>
</feature>
<name>A0ABQ5LSC8_9RHOB</name>
<dbReference type="RefSeq" id="WP_281841625.1">
    <property type="nucleotide sequence ID" value="NZ_BROH01000003.1"/>
</dbReference>
<keyword evidence="3" id="KW-1185">Reference proteome</keyword>
<protein>
    <recommendedName>
        <fullName evidence="4">YIP1 family protein</fullName>
    </recommendedName>
</protein>
<feature type="transmembrane region" description="Helical" evidence="1">
    <location>
        <begin position="136"/>
        <end position="155"/>
    </location>
</feature>
<dbReference type="EMBL" id="BROH01000003">
    <property type="protein sequence ID" value="GKY87643.1"/>
    <property type="molecule type" value="Genomic_DNA"/>
</dbReference>
<evidence type="ECO:0000256" key="1">
    <source>
        <dbReference type="SAM" id="Phobius"/>
    </source>
</evidence>